<evidence type="ECO:0000313" key="1">
    <source>
        <dbReference type="EMBL" id="ADQ05618.1"/>
    </source>
</evidence>
<keyword evidence="2" id="KW-1185">Reference proteome</keyword>
<gene>
    <name evidence="1" type="ordered locus">Calow_2108</name>
</gene>
<organism evidence="1 2">
    <name type="scientific">Caldicellulosiruptor owensensis (strain ATCC 700167 / DSM 13100 / OL)</name>
    <dbReference type="NCBI Taxonomy" id="632518"/>
    <lineage>
        <taxon>Bacteria</taxon>
        <taxon>Bacillati</taxon>
        <taxon>Bacillota</taxon>
        <taxon>Bacillota incertae sedis</taxon>
        <taxon>Caldicellulosiruptorales</taxon>
        <taxon>Caldicellulosiruptoraceae</taxon>
        <taxon>Caldicellulosiruptor</taxon>
    </lineage>
</organism>
<dbReference type="EMBL" id="CP002216">
    <property type="protein sequence ID" value="ADQ05618.1"/>
    <property type="molecule type" value="Genomic_DNA"/>
</dbReference>
<name>E4Q6L1_CALOW</name>
<accession>E4Q6L1</accession>
<dbReference type="KEGG" id="cow:Calow_2108"/>
<dbReference type="Proteomes" id="UP000006889">
    <property type="component" value="Chromosome"/>
</dbReference>
<sequence>MENVLTKKQLLEFIRKNNIQSVSDIYESLKDSFEDVLQSFLGAEIEETLGYEMITYQERRFILNTQNYLYTQSFLWQDILKSSVHFRLLINVIINRFSELICDTLIMSNHP</sequence>
<proteinExistence type="predicted"/>
<reference evidence="1 2" key="2">
    <citation type="journal article" date="2011" name="J. Bacteriol.">
        <title>Complete genome sequences for the anaerobic, extremely thermophilic plant biomass-degrading bacteria Caldicellulosiruptor hydrothermalis, Caldicellulosiruptor kristjanssonii, Caldicellulosiruptor kronotskyensis, Caldicellulosiruptor owensenis, and Caldicellulosiruptor lactoaceticus.</title>
        <authorList>
            <person name="Blumer-Schuette S.E."/>
            <person name="Ozdemir I."/>
            <person name="Mistry D."/>
            <person name="Lucas S."/>
            <person name="Lapidus A."/>
            <person name="Cheng J.F."/>
            <person name="Goodwin L.A."/>
            <person name="Pitluck S."/>
            <person name="Land M.L."/>
            <person name="Hauser L.J."/>
            <person name="Woyke T."/>
            <person name="Mikhailova N."/>
            <person name="Pati A."/>
            <person name="Kyrpides N.C."/>
            <person name="Ivanova N."/>
            <person name="Detter J.C."/>
            <person name="Walston-Davenport K."/>
            <person name="Han S."/>
            <person name="Adams M.W."/>
            <person name="Kelly R.M."/>
        </authorList>
    </citation>
    <scope>NUCLEOTIDE SEQUENCE [LARGE SCALE GENOMIC DNA]</scope>
    <source>
        <strain evidence="2">ATCC 700167 / DSM 13100 / OL</strain>
    </source>
</reference>
<dbReference type="AlphaFoldDB" id="E4Q6L1"/>
<protein>
    <submittedName>
        <fullName evidence="1">Uncharacterized protein</fullName>
    </submittedName>
</protein>
<reference key="1">
    <citation type="submission" date="2010-09" db="EMBL/GenBank/DDBJ databases">
        <title>Complete sequence of Caldicellulosiruptor owensensis OL.</title>
        <authorList>
            <consortium name="US DOE Joint Genome Institute"/>
            <person name="Lucas S."/>
            <person name="Copeland A."/>
            <person name="Lapidus A."/>
            <person name="Cheng J.-F."/>
            <person name="Bruce D."/>
            <person name="Goodwin L."/>
            <person name="Pitluck S."/>
            <person name="Davenport K."/>
            <person name="Detter J.C."/>
            <person name="Han C."/>
            <person name="Tapia R."/>
            <person name="Land M."/>
            <person name="Hauser L."/>
            <person name="Chang Y.-J."/>
            <person name="Jeffries C."/>
            <person name="Kyrpides N."/>
            <person name="Ivanova N."/>
            <person name="Mikhailova N."/>
            <person name="Blumer-Schuette S.E."/>
            <person name="Kelly R.M."/>
            <person name="Woyke T."/>
        </authorList>
    </citation>
    <scope>NUCLEOTIDE SEQUENCE</scope>
    <source>
        <strain>OL</strain>
    </source>
</reference>
<dbReference type="STRING" id="632518.Calow_2108"/>
<dbReference type="HOGENOM" id="CLU_2153675_0_0_9"/>
<evidence type="ECO:0000313" key="2">
    <source>
        <dbReference type="Proteomes" id="UP000006889"/>
    </source>
</evidence>